<dbReference type="PANTHER" id="PTHR30269">
    <property type="entry name" value="TRANSMEMBRANE PROTEIN YFCA"/>
    <property type="match status" value="1"/>
</dbReference>
<sequence>MEIVIAVAVIFVGSYVQSSIGFGLAIIAAPVLFFIDPVYVPAPITISAFTLSLANAAKHWHSISFEGLKFAIIGRIPGTIAGGLLLFWIGQEQLALWLGISVIVAVLLSFSNVVLKPTPSALLSAGFLSGFMGTSTSIGGPPMALLYQHEENDFIRANMAAFFCVSCLMSLIMLAIVGEFGMEHVLTSLPLMPATLLGYWVAMKTLHRISHQNLRHFSLLICAIAGSAAVASYWF</sequence>
<feature type="transmembrane region" description="Helical" evidence="8">
    <location>
        <begin position="184"/>
        <end position="202"/>
    </location>
</feature>
<dbReference type="EMBL" id="NTJZ01000001">
    <property type="protein sequence ID" value="PDH35469.1"/>
    <property type="molecule type" value="Genomic_DNA"/>
</dbReference>
<accession>A0A2A5WG57</accession>
<evidence type="ECO:0000256" key="5">
    <source>
        <dbReference type="ARBA" id="ARBA00022692"/>
    </source>
</evidence>
<evidence type="ECO:0000256" key="6">
    <source>
        <dbReference type="ARBA" id="ARBA00022989"/>
    </source>
</evidence>
<comment type="similarity">
    <text evidence="2 8">Belongs to the 4-toluene sulfonate uptake permease (TSUP) (TC 2.A.102) family.</text>
</comment>
<keyword evidence="6 8" id="KW-1133">Transmembrane helix</keyword>
<comment type="caution">
    <text evidence="9">The sequence shown here is derived from an EMBL/GenBank/DDBJ whole genome shotgun (WGS) entry which is preliminary data.</text>
</comment>
<evidence type="ECO:0000256" key="8">
    <source>
        <dbReference type="RuleBase" id="RU363041"/>
    </source>
</evidence>
<feature type="transmembrane region" description="Helical" evidence="8">
    <location>
        <begin position="214"/>
        <end position="234"/>
    </location>
</feature>
<dbReference type="GO" id="GO:0005886">
    <property type="term" value="C:plasma membrane"/>
    <property type="evidence" value="ECO:0007669"/>
    <property type="project" value="UniProtKB-SubCell"/>
</dbReference>
<feature type="transmembrane region" description="Helical" evidence="8">
    <location>
        <begin position="7"/>
        <end position="35"/>
    </location>
</feature>
<evidence type="ECO:0000256" key="2">
    <source>
        <dbReference type="ARBA" id="ARBA00009142"/>
    </source>
</evidence>
<gene>
    <name evidence="9" type="ORF">CNF02_01820</name>
</gene>
<feature type="transmembrane region" description="Helical" evidence="8">
    <location>
        <begin position="159"/>
        <end position="178"/>
    </location>
</feature>
<keyword evidence="7 8" id="KW-0472">Membrane</keyword>
<keyword evidence="3" id="KW-0813">Transport</keyword>
<organism evidence="9 10">
    <name type="scientific">OM182 bacterium MED-G28</name>
    <dbReference type="NCBI Taxonomy" id="1986256"/>
    <lineage>
        <taxon>Bacteria</taxon>
        <taxon>Pseudomonadati</taxon>
        <taxon>Pseudomonadota</taxon>
        <taxon>Gammaproteobacteria</taxon>
        <taxon>OMG group</taxon>
        <taxon>OM182 clade</taxon>
    </lineage>
</organism>
<evidence type="ECO:0000256" key="4">
    <source>
        <dbReference type="ARBA" id="ARBA00022475"/>
    </source>
</evidence>
<dbReference type="AlphaFoldDB" id="A0A2A5WG57"/>
<dbReference type="Pfam" id="PF01925">
    <property type="entry name" value="TauE"/>
    <property type="match status" value="1"/>
</dbReference>
<feature type="transmembrane region" description="Helical" evidence="8">
    <location>
        <begin position="96"/>
        <end position="115"/>
    </location>
</feature>
<evidence type="ECO:0000313" key="9">
    <source>
        <dbReference type="EMBL" id="PDH35469.1"/>
    </source>
</evidence>
<dbReference type="PANTHER" id="PTHR30269:SF37">
    <property type="entry name" value="MEMBRANE TRANSPORTER PROTEIN"/>
    <property type="match status" value="1"/>
</dbReference>
<dbReference type="Proteomes" id="UP000219329">
    <property type="component" value="Unassembled WGS sequence"/>
</dbReference>
<reference evidence="9 10" key="1">
    <citation type="submission" date="2017-08" db="EMBL/GenBank/DDBJ databases">
        <title>Fine stratification of microbial communities through a metagenomic profile of the photic zone.</title>
        <authorList>
            <person name="Haro-Moreno J.M."/>
            <person name="Lopez-Perez M."/>
            <person name="De La Torre J."/>
            <person name="Picazo A."/>
            <person name="Camacho A."/>
            <person name="Rodriguez-Valera F."/>
        </authorList>
    </citation>
    <scope>NUCLEOTIDE SEQUENCE [LARGE SCALE GENOMIC DNA]</scope>
    <source>
        <strain evidence="9">MED-G28</strain>
    </source>
</reference>
<keyword evidence="4 8" id="KW-1003">Cell membrane</keyword>
<feature type="transmembrane region" description="Helical" evidence="8">
    <location>
        <begin position="70"/>
        <end position="89"/>
    </location>
</feature>
<dbReference type="InterPro" id="IPR002781">
    <property type="entry name" value="TM_pro_TauE-like"/>
</dbReference>
<evidence type="ECO:0000256" key="3">
    <source>
        <dbReference type="ARBA" id="ARBA00022448"/>
    </source>
</evidence>
<evidence type="ECO:0000313" key="10">
    <source>
        <dbReference type="Proteomes" id="UP000219329"/>
    </source>
</evidence>
<feature type="transmembrane region" description="Helical" evidence="8">
    <location>
        <begin position="121"/>
        <end position="147"/>
    </location>
</feature>
<proteinExistence type="inferred from homology"/>
<comment type="subcellular location">
    <subcellularLocation>
        <location evidence="1 8">Cell membrane</location>
        <topology evidence="1 8">Multi-pass membrane protein</topology>
    </subcellularLocation>
</comment>
<name>A0A2A5WG57_9GAMM</name>
<dbReference type="InterPro" id="IPR052017">
    <property type="entry name" value="TSUP"/>
</dbReference>
<evidence type="ECO:0000256" key="1">
    <source>
        <dbReference type="ARBA" id="ARBA00004651"/>
    </source>
</evidence>
<protein>
    <recommendedName>
        <fullName evidence="8">Probable membrane transporter protein</fullName>
    </recommendedName>
</protein>
<evidence type="ECO:0000256" key="7">
    <source>
        <dbReference type="ARBA" id="ARBA00023136"/>
    </source>
</evidence>
<keyword evidence="5 8" id="KW-0812">Transmembrane</keyword>